<dbReference type="InterPro" id="IPR036249">
    <property type="entry name" value="Thioredoxin-like_sf"/>
</dbReference>
<sequence length="320" mass="36175">MRFRTPLAVLFGACIALTGLLPAARAQVPAQAPDFTGIDHWINSKPLTMQQLRGKVVLVDFWTYSCINCLRTLPHLKSWWAKYKDKGLVIVGVHSPEFDFEKKTANVEAAVKKYGIGWPVAQDNDMATWSAWNNRYWPAEYLIDKNGKVVMHHFGEGHYMETENAIREQLGMKPMTHEDMSAADLSKIGSPEMYLGSNRVHNMANPIPPLMFSHDYKAPARLPLNKYALDGRWRMSGEYAQLTGDKGQIRLHFQSGKLHMVASSAKPVTLSITVDGKKQPDVTVHESRLYTLFDSNDYRDHVVTIDVPKSGFRAFTFTFG</sequence>
<feature type="signal peptide" evidence="1">
    <location>
        <begin position="1"/>
        <end position="26"/>
    </location>
</feature>
<evidence type="ECO:0000259" key="2">
    <source>
        <dbReference type="PROSITE" id="PS51352"/>
    </source>
</evidence>
<dbReference type="Pfam" id="PF00578">
    <property type="entry name" value="AhpC-TSA"/>
    <property type="match status" value="1"/>
</dbReference>
<dbReference type="AlphaFoldDB" id="A0A846ZN64"/>
<dbReference type="Pfam" id="PF17991">
    <property type="entry name" value="Thioredoxin_10"/>
    <property type="match status" value="1"/>
</dbReference>
<organism evidence="3 4">
    <name type="scientific">Oleiagrimonas citrea</name>
    <dbReference type="NCBI Taxonomy" id="1665687"/>
    <lineage>
        <taxon>Bacteria</taxon>
        <taxon>Pseudomonadati</taxon>
        <taxon>Pseudomonadota</taxon>
        <taxon>Gammaproteobacteria</taxon>
        <taxon>Lysobacterales</taxon>
        <taxon>Rhodanobacteraceae</taxon>
        <taxon>Oleiagrimonas</taxon>
    </lineage>
</organism>
<gene>
    <name evidence="3" type="ORF">HF690_08010</name>
</gene>
<dbReference type="InterPro" id="IPR013766">
    <property type="entry name" value="Thioredoxin_domain"/>
</dbReference>
<feature type="chain" id="PRO_5032691752" evidence="1">
    <location>
        <begin position="27"/>
        <end position="320"/>
    </location>
</feature>
<reference evidence="3 4" key="1">
    <citation type="journal article" date="2017" name="Int. J. Syst. Evol. Microbiol.">
        <title>Oleiagrimonas citrea sp. nov., a marine bacterium isolated from tidal flat sediment and emended description of the genus Oleiagrimonas Fang et al. 2015 and Oleiagrimonas soli.</title>
        <authorList>
            <person name="Yang S.H."/>
            <person name="Seo H.S."/>
            <person name="Seong C.N."/>
            <person name="Kwon K.K."/>
        </authorList>
    </citation>
    <scope>NUCLEOTIDE SEQUENCE [LARGE SCALE GENOMIC DNA]</scope>
    <source>
        <strain evidence="3 4">MEBiC09124</strain>
    </source>
</reference>
<dbReference type="Proteomes" id="UP000541636">
    <property type="component" value="Unassembled WGS sequence"/>
</dbReference>
<keyword evidence="1" id="KW-0732">Signal</keyword>
<protein>
    <submittedName>
        <fullName evidence="3">Thioredoxin family protein</fullName>
    </submittedName>
</protein>
<evidence type="ECO:0000256" key="1">
    <source>
        <dbReference type="SAM" id="SignalP"/>
    </source>
</evidence>
<dbReference type="Gene3D" id="3.40.30.10">
    <property type="entry name" value="Glutaredoxin"/>
    <property type="match status" value="1"/>
</dbReference>
<dbReference type="EMBL" id="JAAZQD010000003">
    <property type="protein sequence ID" value="NKZ38903.1"/>
    <property type="molecule type" value="Genomic_DNA"/>
</dbReference>
<dbReference type="PANTHER" id="PTHR42852">
    <property type="entry name" value="THIOL:DISULFIDE INTERCHANGE PROTEIN DSBE"/>
    <property type="match status" value="1"/>
</dbReference>
<evidence type="ECO:0000313" key="4">
    <source>
        <dbReference type="Proteomes" id="UP000541636"/>
    </source>
</evidence>
<dbReference type="RefSeq" id="WP_168609082.1">
    <property type="nucleotide sequence ID" value="NZ_JAAZQD010000003.1"/>
</dbReference>
<accession>A0A846ZN64</accession>
<dbReference type="InterPro" id="IPR000866">
    <property type="entry name" value="AhpC/TSA"/>
</dbReference>
<keyword evidence="4" id="KW-1185">Reference proteome</keyword>
<dbReference type="PANTHER" id="PTHR42852:SF13">
    <property type="entry name" value="PROTEIN DIPZ"/>
    <property type="match status" value="1"/>
</dbReference>
<dbReference type="InterPro" id="IPR041017">
    <property type="entry name" value="Thioredoxin_10"/>
</dbReference>
<dbReference type="Gene3D" id="2.60.120.260">
    <property type="entry name" value="Galactose-binding domain-like"/>
    <property type="match status" value="1"/>
</dbReference>
<dbReference type="GO" id="GO:0016209">
    <property type="term" value="F:antioxidant activity"/>
    <property type="evidence" value="ECO:0007669"/>
    <property type="project" value="InterPro"/>
</dbReference>
<dbReference type="GO" id="GO:0016491">
    <property type="term" value="F:oxidoreductase activity"/>
    <property type="evidence" value="ECO:0007669"/>
    <property type="project" value="InterPro"/>
</dbReference>
<dbReference type="InterPro" id="IPR050553">
    <property type="entry name" value="Thioredoxin_ResA/DsbE_sf"/>
</dbReference>
<dbReference type="CDD" id="cd03012">
    <property type="entry name" value="TlpA_like_DipZ_like"/>
    <property type="match status" value="1"/>
</dbReference>
<name>A0A846ZN64_9GAMM</name>
<evidence type="ECO:0000313" key="3">
    <source>
        <dbReference type="EMBL" id="NKZ38903.1"/>
    </source>
</evidence>
<comment type="caution">
    <text evidence="3">The sequence shown here is derived from an EMBL/GenBank/DDBJ whole genome shotgun (WGS) entry which is preliminary data.</text>
</comment>
<dbReference type="PROSITE" id="PS51352">
    <property type="entry name" value="THIOREDOXIN_2"/>
    <property type="match status" value="1"/>
</dbReference>
<dbReference type="SUPFAM" id="SSF52833">
    <property type="entry name" value="Thioredoxin-like"/>
    <property type="match status" value="1"/>
</dbReference>
<feature type="domain" description="Thioredoxin" evidence="2">
    <location>
        <begin position="26"/>
        <end position="171"/>
    </location>
</feature>
<proteinExistence type="predicted"/>